<evidence type="ECO:0000313" key="2">
    <source>
        <dbReference type="EMBL" id="MEX5284787.1"/>
    </source>
</evidence>
<dbReference type="Pfam" id="PF13712">
    <property type="entry name" value="Glyco_tranf_2_5"/>
    <property type="match status" value="1"/>
</dbReference>
<dbReference type="SUPFAM" id="SSF53448">
    <property type="entry name" value="Nucleotide-diphospho-sugar transferases"/>
    <property type="match status" value="1"/>
</dbReference>
<proteinExistence type="predicted"/>
<keyword evidence="3" id="KW-1185">Reference proteome</keyword>
<comment type="caution">
    <text evidence="2">The sequence shown here is derived from an EMBL/GenBank/DDBJ whole genome shotgun (WGS) entry which is preliminary data.</text>
</comment>
<accession>A0ABV3X594</accession>
<protein>
    <submittedName>
        <fullName evidence="2">Glycosyltransferase family protein</fullName>
    </submittedName>
</protein>
<evidence type="ECO:0000313" key="3">
    <source>
        <dbReference type="Proteomes" id="UP001559623"/>
    </source>
</evidence>
<name>A0ABV3X594_9FIRM</name>
<dbReference type="Proteomes" id="UP001559623">
    <property type="component" value="Unassembled WGS sequence"/>
</dbReference>
<sequence length="229" mass="25933">MNRDGGKIAFVSCVNDEEMYAECVLYLRHLELPAGFSAELVPVRGAPSMTAGYEAGRRATEARYKIYLHQDLLLTDKKLIVRIVEIFQAHPDVGLIGLAGCLRMPGNGVWWDGEGKYGAVYEMQDPESLIWLEFSPVPGDVVSVEAVDGIFMATQQDVPWREDLFKGWHFYDISASMEYRRRGMRVLVPHFASPPCIHESGRKKLDDSWEEARQIFLAEYAAELNDGRD</sequence>
<feature type="domain" description="Streptomycin biosynthesis protein StrF" evidence="1">
    <location>
        <begin position="9"/>
        <end position="220"/>
    </location>
</feature>
<organism evidence="2 3">
    <name type="scientific">Selenomonas sputigena</name>
    <dbReference type="NCBI Taxonomy" id="69823"/>
    <lineage>
        <taxon>Bacteria</taxon>
        <taxon>Bacillati</taxon>
        <taxon>Bacillota</taxon>
        <taxon>Negativicutes</taxon>
        <taxon>Selenomonadales</taxon>
        <taxon>Selenomonadaceae</taxon>
        <taxon>Selenomonas</taxon>
    </lineage>
</organism>
<dbReference type="Gene3D" id="3.90.550.10">
    <property type="entry name" value="Spore Coat Polysaccharide Biosynthesis Protein SpsA, Chain A"/>
    <property type="match status" value="1"/>
</dbReference>
<gene>
    <name evidence="2" type="ORF">QCO44_03900</name>
</gene>
<dbReference type="RefSeq" id="WP_368846510.1">
    <property type="nucleotide sequence ID" value="NZ_CP194411.1"/>
</dbReference>
<dbReference type="EMBL" id="JARVLH010000002">
    <property type="protein sequence ID" value="MEX5284787.1"/>
    <property type="molecule type" value="Genomic_DNA"/>
</dbReference>
<evidence type="ECO:0000259" key="1">
    <source>
        <dbReference type="Pfam" id="PF13712"/>
    </source>
</evidence>
<dbReference type="InterPro" id="IPR059123">
    <property type="entry name" value="StrF_dom"/>
</dbReference>
<reference evidence="2 3" key="1">
    <citation type="submission" date="2023-04" db="EMBL/GenBank/DDBJ databases">
        <title>Genome Sequence of Selenomonas sputigena ATCC 33150.</title>
        <authorList>
            <person name="Miller D.P."/>
            <person name="Anvari S."/>
            <person name="Polson S.W."/>
            <person name="Macdonald M."/>
            <person name="Mcdowell J.V."/>
        </authorList>
    </citation>
    <scope>NUCLEOTIDE SEQUENCE [LARGE SCALE GENOMIC DNA]</scope>
    <source>
        <strain evidence="2 3">ATCC 33150</strain>
    </source>
</reference>
<dbReference type="InterPro" id="IPR029044">
    <property type="entry name" value="Nucleotide-diphossugar_trans"/>
</dbReference>